<dbReference type="InterPro" id="IPR051446">
    <property type="entry name" value="HTH_trans_reg/aminotransferase"/>
</dbReference>
<dbReference type="InterPro" id="IPR000524">
    <property type="entry name" value="Tscrpt_reg_HTH_GntR"/>
</dbReference>
<dbReference type="AlphaFoldDB" id="A0A8J4HBT5"/>
<dbReference type="InterPro" id="IPR015421">
    <property type="entry name" value="PyrdxlP-dep_Trfase_major"/>
</dbReference>
<keyword evidence="4" id="KW-0238">DNA-binding</keyword>
<dbReference type="CDD" id="cd00609">
    <property type="entry name" value="AAT_like"/>
    <property type="match status" value="1"/>
</dbReference>
<dbReference type="InterPro" id="IPR004839">
    <property type="entry name" value="Aminotransferase_I/II_large"/>
</dbReference>
<reference evidence="8" key="1">
    <citation type="journal article" date="2020" name="mSystems">
        <title>Genome- and Community-Level Interaction Insights into Carbon Utilization and Element Cycling Functions of Hydrothermarchaeota in Hydrothermal Sediment.</title>
        <authorList>
            <person name="Zhou Z."/>
            <person name="Liu Y."/>
            <person name="Xu W."/>
            <person name="Pan J."/>
            <person name="Luo Z.H."/>
            <person name="Li M."/>
        </authorList>
    </citation>
    <scope>NUCLEOTIDE SEQUENCE</scope>
    <source>
        <strain evidence="8">SpSt-997</strain>
    </source>
</reference>
<feature type="domain" description="HTH gntR-type" evidence="7">
    <location>
        <begin position="42"/>
        <end position="110"/>
    </location>
</feature>
<dbReference type="GO" id="GO:0003677">
    <property type="term" value="F:DNA binding"/>
    <property type="evidence" value="ECO:0007669"/>
    <property type="project" value="UniProtKB-KW"/>
</dbReference>
<gene>
    <name evidence="8" type="ORF">ENY07_05315</name>
</gene>
<keyword evidence="3" id="KW-0805">Transcription regulation</keyword>
<name>A0A8J4HBT5_9PROT</name>
<evidence type="ECO:0000256" key="2">
    <source>
        <dbReference type="ARBA" id="ARBA00022898"/>
    </source>
</evidence>
<protein>
    <submittedName>
        <fullName evidence="8">PLP-dependent aminotransferase family protein</fullName>
    </submittedName>
</protein>
<dbReference type="Gene3D" id="3.40.640.10">
    <property type="entry name" value="Type I PLP-dependent aspartate aminotransferase-like (Major domain)"/>
    <property type="match status" value="1"/>
</dbReference>
<dbReference type="Pfam" id="PF00155">
    <property type="entry name" value="Aminotran_1_2"/>
    <property type="match status" value="1"/>
</dbReference>
<keyword evidence="8" id="KW-0032">Aminotransferase</keyword>
<organism evidence="8">
    <name type="scientific">Acidicaldus sp</name>
    <dbReference type="NCBI Taxonomy" id="1872105"/>
    <lineage>
        <taxon>Bacteria</taxon>
        <taxon>Pseudomonadati</taxon>
        <taxon>Pseudomonadota</taxon>
        <taxon>Alphaproteobacteria</taxon>
        <taxon>Acetobacterales</taxon>
        <taxon>Acetobacteraceae</taxon>
        <taxon>Acidicaldus</taxon>
    </lineage>
</organism>
<dbReference type="PROSITE" id="PS50949">
    <property type="entry name" value="HTH_GNTR"/>
    <property type="match status" value="1"/>
</dbReference>
<evidence type="ECO:0000256" key="4">
    <source>
        <dbReference type="ARBA" id="ARBA00023125"/>
    </source>
</evidence>
<dbReference type="Pfam" id="PF00392">
    <property type="entry name" value="GntR"/>
    <property type="match status" value="1"/>
</dbReference>
<comment type="caution">
    <text evidence="8">The sequence shown here is derived from an EMBL/GenBank/DDBJ whole genome shotgun (WGS) entry which is preliminary data.</text>
</comment>
<evidence type="ECO:0000259" key="7">
    <source>
        <dbReference type="PROSITE" id="PS50949"/>
    </source>
</evidence>
<keyword evidence="5" id="KW-0804">Transcription</keyword>
<dbReference type="SUPFAM" id="SSF46785">
    <property type="entry name" value="Winged helix' DNA-binding domain"/>
    <property type="match status" value="1"/>
</dbReference>
<accession>A0A8J4HBT5</accession>
<dbReference type="InterPro" id="IPR015424">
    <property type="entry name" value="PyrdxlP-dep_Trfase"/>
</dbReference>
<evidence type="ECO:0000256" key="1">
    <source>
        <dbReference type="ARBA" id="ARBA00005384"/>
    </source>
</evidence>
<dbReference type="Gene3D" id="1.10.10.10">
    <property type="entry name" value="Winged helix-like DNA-binding domain superfamily/Winged helix DNA-binding domain"/>
    <property type="match status" value="1"/>
</dbReference>
<evidence type="ECO:0000313" key="8">
    <source>
        <dbReference type="EMBL" id="HGC42625.1"/>
    </source>
</evidence>
<comment type="similarity">
    <text evidence="1">In the C-terminal section; belongs to the class-I pyridoxal-phosphate-dependent aminotransferase family.</text>
</comment>
<dbReference type="PANTHER" id="PTHR46577">
    <property type="entry name" value="HTH-TYPE TRANSCRIPTIONAL REGULATORY PROTEIN GABR"/>
    <property type="match status" value="1"/>
</dbReference>
<dbReference type="EMBL" id="DTQM01000100">
    <property type="protein sequence ID" value="HGC42625.1"/>
    <property type="molecule type" value="Genomic_DNA"/>
</dbReference>
<evidence type="ECO:0000256" key="6">
    <source>
        <dbReference type="SAM" id="MobiDB-lite"/>
    </source>
</evidence>
<evidence type="ECO:0000256" key="3">
    <source>
        <dbReference type="ARBA" id="ARBA00023015"/>
    </source>
</evidence>
<dbReference type="GO" id="GO:0008483">
    <property type="term" value="F:transaminase activity"/>
    <property type="evidence" value="ECO:0007669"/>
    <property type="project" value="UniProtKB-KW"/>
</dbReference>
<dbReference type="InterPro" id="IPR036390">
    <property type="entry name" value="WH_DNA-bd_sf"/>
</dbReference>
<dbReference type="SUPFAM" id="SSF53383">
    <property type="entry name" value="PLP-dependent transferases"/>
    <property type="match status" value="1"/>
</dbReference>
<dbReference type="GO" id="GO:0030170">
    <property type="term" value="F:pyridoxal phosphate binding"/>
    <property type="evidence" value="ECO:0007669"/>
    <property type="project" value="InterPro"/>
</dbReference>
<feature type="region of interest" description="Disordered" evidence="6">
    <location>
        <begin position="1"/>
        <end position="36"/>
    </location>
</feature>
<keyword evidence="2" id="KW-0663">Pyridoxal phosphate</keyword>
<dbReference type="PANTHER" id="PTHR46577:SF1">
    <property type="entry name" value="HTH-TYPE TRANSCRIPTIONAL REGULATORY PROTEIN GABR"/>
    <property type="match status" value="1"/>
</dbReference>
<dbReference type="GO" id="GO:0003700">
    <property type="term" value="F:DNA-binding transcription factor activity"/>
    <property type="evidence" value="ECO:0007669"/>
    <property type="project" value="InterPro"/>
</dbReference>
<evidence type="ECO:0000256" key="5">
    <source>
        <dbReference type="ARBA" id="ARBA00023163"/>
    </source>
</evidence>
<keyword evidence="8" id="KW-0808">Transferase</keyword>
<sequence length="481" mass="49462">MIRNDRRWPNRQHRRNRTSRDIACRPPLAAPAPGGGRSGWRGPAYLAIVEALAADLAATAITPGTRILPQREMAGRLGLSVGTVAKAYAEAARRGLIAGEVGRGTYVSAAAEARRAVAGAAMVDMSLNTPPESGAGPLIAAAMAKVAASGEVAALLDYLPHAGVPAHRAAMAAWLAEDLGRPFPAAGIVLCNGAQHGIALALMAALAPGDTVLVEAVTYPGIAGIAARLGHRLHGVALDAEGLVPAALDEAFALTGARALYCMPTLQTPTGAVMSAARREAIVTVLRRHDAWAIEDDVYAFLAPAAGPALATLAPERVAYVGSLAKCLAPGLRIGVLAVPTALRGQVNTALRGTGWMASPLLTATAAQLLRCGAVRAQMQRKRAFAAERWRLAKDSLGCHVRFPETIGFHLWLPTAGTAAEIVTAAAAQGVVLAPPLAIPGARAPEGLRLCLGAPTDLTQLQRGLGIIAAILDQGGGRALV</sequence>
<proteinExistence type="inferred from homology"/>
<dbReference type="SMART" id="SM00345">
    <property type="entry name" value="HTH_GNTR"/>
    <property type="match status" value="1"/>
</dbReference>
<dbReference type="InterPro" id="IPR036388">
    <property type="entry name" value="WH-like_DNA-bd_sf"/>
</dbReference>